<accession>A0A9N9RJA6</accession>
<dbReference type="Gene3D" id="1.20.5.170">
    <property type="match status" value="1"/>
</dbReference>
<dbReference type="PANTHER" id="PTHR13168">
    <property type="entry name" value="ASSOCIATE OF C-MYC AMY-1"/>
    <property type="match status" value="1"/>
</dbReference>
<evidence type="ECO:0000313" key="6">
    <source>
        <dbReference type="Proteomes" id="UP001153620"/>
    </source>
</evidence>
<evidence type="ECO:0000256" key="2">
    <source>
        <dbReference type="ARBA" id="ARBA00009389"/>
    </source>
</evidence>
<organism evidence="5 6">
    <name type="scientific">Chironomus riparius</name>
    <dbReference type="NCBI Taxonomy" id="315576"/>
    <lineage>
        <taxon>Eukaryota</taxon>
        <taxon>Metazoa</taxon>
        <taxon>Ecdysozoa</taxon>
        <taxon>Arthropoda</taxon>
        <taxon>Hexapoda</taxon>
        <taxon>Insecta</taxon>
        <taxon>Pterygota</taxon>
        <taxon>Neoptera</taxon>
        <taxon>Endopterygota</taxon>
        <taxon>Diptera</taxon>
        <taxon>Nematocera</taxon>
        <taxon>Chironomoidea</taxon>
        <taxon>Chironomidae</taxon>
        <taxon>Chironominae</taxon>
        <taxon>Chironomus</taxon>
    </lineage>
</organism>
<sequence>MSFKPIDESKEDYRLYLAKHGVLDALTKVLSKIQEMQPENPLEFLASNLSVSLNQQDMIRDLEMKLGSATQEINRLQKEVERLKQPPNRFNFK</sequence>
<dbReference type="Proteomes" id="UP001153620">
    <property type="component" value="Chromosome 1"/>
</dbReference>
<feature type="coiled-coil region" evidence="4">
    <location>
        <begin position="59"/>
        <end position="86"/>
    </location>
</feature>
<dbReference type="EMBL" id="OU895877">
    <property type="protein sequence ID" value="CAG9797794.1"/>
    <property type="molecule type" value="Genomic_DNA"/>
</dbReference>
<dbReference type="InterPro" id="IPR026060">
    <property type="entry name" value="AMY1"/>
</dbReference>
<evidence type="ECO:0000256" key="1">
    <source>
        <dbReference type="ARBA" id="ARBA00004123"/>
    </source>
</evidence>
<keyword evidence="3" id="KW-0539">Nucleus</keyword>
<dbReference type="AlphaFoldDB" id="A0A9N9RJA6"/>
<proteinExistence type="inferred from homology"/>
<comment type="similarity">
    <text evidence="2">Belongs to the AMY1 family.</text>
</comment>
<dbReference type="PANTHER" id="PTHR13168:SF0">
    <property type="entry name" value="C-MYC-BINDING PROTEIN"/>
    <property type="match status" value="1"/>
</dbReference>
<evidence type="ECO:0000256" key="3">
    <source>
        <dbReference type="ARBA" id="ARBA00023242"/>
    </source>
</evidence>
<protein>
    <recommendedName>
        <fullName evidence="7">c-Myc-binding protein</fullName>
    </recommendedName>
</protein>
<comment type="subcellular location">
    <subcellularLocation>
        <location evidence="1">Nucleus</location>
    </subcellularLocation>
</comment>
<keyword evidence="4" id="KW-0175">Coiled coil</keyword>
<reference evidence="5" key="1">
    <citation type="submission" date="2022-01" db="EMBL/GenBank/DDBJ databases">
        <authorList>
            <person name="King R."/>
        </authorList>
    </citation>
    <scope>NUCLEOTIDE SEQUENCE</scope>
</reference>
<reference evidence="5" key="2">
    <citation type="submission" date="2022-10" db="EMBL/GenBank/DDBJ databases">
        <authorList>
            <consortium name="ENA_rothamsted_submissions"/>
            <consortium name="culmorum"/>
            <person name="King R."/>
        </authorList>
    </citation>
    <scope>NUCLEOTIDE SEQUENCE</scope>
</reference>
<name>A0A9N9RJA6_9DIPT</name>
<dbReference type="GO" id="GO:0003713">
    <property type="term" value="F:transcription coactivator activity"/>
    <property type="evidence" value="ECO:0007669"/>
    <property type="project" value="InterPro"/>
</dbReference>
<evidence type="ECO:0000256" key="4">
    <source>
        <dbReference type="SAM" id="Coils"/>
    </source>
</evidence>
<evidence type="ECO:0008006" key="7">
    <source>
        <dbReference type="Google" id="ProtNLM"/>
    </source>
</evidence>
<keyword evidence="6" id="KW-1185">Reference proteome</keyword>
<evidence type="ECO:0000313" key="5">
    <source>
        <dbReference type="EMBL" id="CAG9797794.1"/>
    </source>
</evidence>
<dbReference type="GO" id="GO:0005634">
    <property type="term" value="C:nucleus"/>
    <property type="evidence" value="ECO:0007669"/>
    <property type="project" value="UniProtKB-SubCell"/>
</dbReference>
<gene>
    <name evidence="5" type="ORF">CHIRRI_LOCUS782</name>
</gene>